<feature type="region of interest" description="Disordered" evidence="13">
    <location>
        <begin position="1"/>
        <end position="25"/>
    </location>
</feature>
<feature type="region of interest" description="Disordered" evidence="13">
    <location>
        <begin position="608"/>
        <end position="755"/>
    </location>
</feature>
<evidence type="ECO:0000259" key="14">
    <source>
        <dbReference type="PROSITE" id="PS50157"/>
    </source>
</evidence>
<evidence type="ECO:0000256" key="10">
    <source>
        <dbReference type="ARBA" id="ARBA00023163"/>
    </source>
</evidence>
<keyword evidence="2" id="KW-1017">Isopeptide bond</keyword>
<dbReference type="GO" id="GO:0003700">
    <property type="term" value="F:DNA-binding transcription factor activity"/>
    <property type="evidence" value="ECO:0007669"/>
    <property type="project" value="TreeGrafter"/>
</dbReference>
<dbReference type="SMART" id="SM00355">
    <property type="entry name" value="ZnF_C2H2"/>
    <property type="match status" value="6"/>
</dbReference>
<dbReference type="InterPro" id="IPR051497">
    <property type="entry name" value="Dev/Hematopoietic_TF"/>
</dbReference>
<feature type="domain" description="C2H2-type" evidence="14">
    <location>
        <begin position="564"/>
        <end position="591"/>
    </location>
</feature>
<dbReference type="FunFam" id="3.30.160.60:FF:000046">
    <property type="entry name" value="Putative B-cell lymphoma/leukemia 11A"/>
    <property type="match status" value="1"/>
</dbReference>
<evidence type="ECO:0000256" key="5">
    <source>
        <dbReference type="ARBA" id="ARBA00022771"/>
    </source>
</evidence>
<dbReference type="PANTHER" id="PTHR45993">
    <property type="entry name" value="B-CELL LYMPHOMA/LEUKEMIA 11"/>
    <property type="match status" value="1"/>
</dbReference>
<feature type="region of interest" description="Disordered" evidence="13">
    <location>
        <begin position="434"/>
        <end position="469"/>
    </location>
</feature>
<feature type="domain" description="C2H2-type" evidence="14">
    <location>
        <begin position="592"/>
        <end position="619"/>
    </location>
</feature>
<keyword evidence="8" id="KW-0805">Transcription regulation</keyword>
<dbReference type="Pfam" id="PF25491">
    <property type="entry name" value="CCHC_BCL-11A"/>
    <property type="match status" value="1"/>
</dbReference>
<dbReference type="GO" id="GO:0006357">
    <property type="term" value="P:regulation of transcription by RNA polymerase II"/>
    <property type="evidence" value="ECO:0007669"/>
    <property type="project" value="TreeGrafter"/>
</dbReference>
<dbReference type="FunFam" id="3.30.160.60:FF:001175">
    <property type="entry name" value="Zinc finger, C2H2 type"/>
    <property type="match status" value="1"/>
</dbReference>
<dbReference type="Pfam" id="PF00096">
    <property type="entry name" value="zf-C2H2"/>
    <property type="match status" value="5"/>
</dbReference>
<proteinExistence type="predicted"/>
<evidence type="ECO:0000313" key="16">
    <source>
        <dbReference type="Proteomes" id="UP000007819"/>
    </source>
</evidence>
<name>A0A8R2F7S3_ACYPI</name>
<evidence type="ECO:0000256" key="7">
    <source>
        <dbReference type="ARBA" id="ARBA00022843"/>
    </source>
</evidence>
<dbReference type="EnsemblMetazoa" id="XM_008184026.3">
    <property type="protein sequence ID" value="XP_008182248.1"/>
    <property type="gene ID" value="LOC103309182"/>
</dbReference>
<keyword evidence="9" id="KW-0238">DNA-binding</keyword>
<dbReference type="Gene3D" id="3.30.160.60">
    <property type="entry name" value="Classic Zinc Finger"/>
    <property type="match status" value="4"/>
</dbReference>
<dbReference type="GO" id="GO:0008270">
    <property type="term" value="F:zinc ion binding"/>
    <property type="evidence" value="ECO:0007669"/>
    <property type="project" value="UniProtKB-KW"/>
</dbReference>
<evidence type="ECO:0000256" key="13">
    <source>
        <dbReference type="SAM" id="MobiDB-lite"/>
    </source>
</evidence>
<feature type="region of interest" description="Disordered" evidence="13">
    <location>
        <begin position="800"/>
        <end position="820"/>
    </location>
</feature>
<dbReference type="PROSITE" id="PS50157">
    <property type="entry name" value="ZINC_FINGER_C2H2_2"/>
    <property type="match status" value="5"/>
</dbReference>
<feature type="domain" description="C2H2-type" evidence="14">
    <location>
        <begin position="1028"/>
        <end position="1058"/>
    </location>
</feature>
<dbReference type="SUPFAM" id="SSF57667">
    <property type="entry name" value="beta-beta-alpha zinc fingers"/>
    <property type="match status" value="3"/>
</dbReference>
<dbReference type="RefSeq" id="XP_008182248.1">
    <property type="nucleotide sequence ID" value="XM_008184026.2"/>
</dbReference>
<dbReference type="PANTHER" id="PTHR45993:SF6">
    <property type="entry name" value="C2H2-TYPE DOMAIN-CONTAINING PROTEIN"/>
    <property type="match status" value="1"/>
</dbReference>
<evidence type="ECO:0000256" key="12">
    <source>
        <dbReference type="PROSITE-ProRule" id="PRU00042"/>
    </source>
</evidence>
<evidence type="ECO:0000256" key="1">
    <source>
        <dbReference type="ARBA" id="ARBA00004123"/>
    </source>
</evidence>
<feature type="compositionally biased region" description="Low complexity" evidence="13">
    <location>
        <begin position="460"/>
        <end position="469"/>
    </location>
</feature>
<evidence type="ECO:0000256" key="3">
    <source>
        <dbReference type="ARBA" id="ARBA00022723"/>
    </source>
</evidence>
<dbReference type="InterPro" id="IPR057448">
    <property type="entry name" value="BCL-11A_Znf_CCHC"/>
</dbReference>
<comment type="subcellular location">
    <subcellularLocation>
        <location evidence="1">Nucleus</location>
    </subcellularLocation>
</comment>
<protein>
    <recommendedName>
        <fullName evidence="14">C2H2-type domain-containing protein</fullName>
    </recommendedName>
</protein>
<feature type="compositionally biased region" description="Basic residues" evidence="13">
    <location>
        <begin position="110"/>
        <end position="121"/>
    </location>
</feature>
<feature type="compositionally biased region" description="Acidic residues" evidence="13">
    <location>
        <begin position="645"/>
        <end position="711"/>
    </location>
</feature>
<feature type="compositionally biased region" description="Polar residues" evidence="13">
    <location>
        <begin position="805"/>
        <end position="814"/>
    </location>
</feature>
<feature type="compositionally biased region" description="Polar residues" evidence="13">
    <location>
        <begin position="188"/>
        <end position="197"/>
    </location>
</feature>
<dbReference type="PROSITE" id="PS00028">
    <property type="entry name" value="ZINC_FINGER_C2H2_1"/>
    <property type="match status" value="5"/>
</dbReference>
<keyword evidence="3" id="KW-0479">Metal-binding</keyword>
<dbReference type="GeneID" id="103309182"/>
<feature type="region of interest" description="Disordered" evidence="13">
    <location>
        <begin position="1074"/>
        <end position="1101"/>
    </location>
</feature>
<keyword evidence="11" id="KW-0539">Nucleus</keyword>
<feature type="domain" description="C2H2-type" evidence="14">
    <location>
        <begin position="998"/>
        <end position="1020"/>
    </location>
</feature>
<dbReference type="FunFam" id="3.30.160.60:FF:000037">
    <property type="entry name" value="B-cell lymphoma/leukemia 11A isoform X1"/>
    <property type="match status" value="1"/>
</dbReference>
<reference evidence="15" key="2">
    <citation type="submission" date="2022-06" db="UniProtKB">
        <authorList>
            <consortium name="EnsemblMetazoa"/>
        </authorList>
    </citation>
    <scope>IDENTIFICATION</scope>
</reference>
<feature type="domain" description="C2H2-type" evidence="14">
    <location>
        <begin position="970"/>
        <end position="997"/>
    </location>
</feature>
<dbReference type="FunFam" id="3.30.160.60:FF:001368">
    <property type="entry name" value="Zinc finger protein 547"/>
    <property type="match status" value="1"/>
</dbReference>
<evidence type="ECO:0000256" key="4">
    <source>
        <dbReference type="ARBA" id="ARBA00022737"/>
    </source>
</evidence>
<sequence>MRIKMPAVRIAQADTDPTHSTGGTDQVDLLTCGQCQRVFLLSDICRFVQHKMTGCSKDPLTANCNSGSGDDCAGPPPPPQPPLDNGLSVAKSKSHHRSQSPVGTDDPTAHHHHHNHHHRRPPPSSTPKRTSDRNNGGEDGNASSEDEKSSATVAAASKGGRVKQGSESSEDLGYKKSNRSALSCVDAESNTTNSEPSSFVCCTCKARFNSSWRLLQHAQTSHSMKIYSDGTPSPVSQSKNNSSCSSLGSSGCSSGNTSSLPGMSAMPLALGMPPSRMNMHTHPPPPPPPPTSTCPPSMVDNNPMPMPMPNPFGVGGLLRMPMGEPPQRPSLFPGTSPIGNPPLFARTSSHQQEHQFRMEQLMSEQFRLNQQQHGLGFAVAVAAANAMPTSPFPGLAAAAAANDRNNPRHPAPTLPALNLDPQMDFYSQRLRQLAGTTSPGAATAPSSSPSPRKMTPPFSSPNNNNNHINNSVSATAAVTTAPQINTTSAAAAAVTVGLNNNNNNNNNVSNNNSVESLSEQDRIIGDTSRHTLDLSSNASKDKTCQDIISQPQQHQQIGEEEKTRECEYCGKKFRFLSNLIVHRRTHTGEKPYKCSVCDHACTQSSKLKRHMKTHRRSNRGNGLAGGECGTTANGVDTSSTPDITSNDDDEDDSEMDDDEAEIEEEDDGDEDDADEDDGDEDDEEEEEEEEEDMELEDEDNDENDEGGDVPEDLTTKSTSSAEHDKKPGGNGSTRTSPENTPGDRMPQPLPPSSLVGELMSKFGLSNIQQYSEAYKQALKESSSLLPPPFRIRRKDNFRLSPSIIPDNNNGSAKSANPLRNLENGLGDKTVADIRFREELTKNLIAAGQNPLDLVGAHHIFGPGSAFENPFDQASKRLKLDPDNPHHPLLSRERLYAANMWLPAIAAHHRGESFLSGLPGKPPSAGSGVGEPGNGGGSGGRSKPGPSSLSAALNLQGLQGGHSKKESRRNDTCEYCGKVFKNCSNLTVHRRSHTGEKPYKCELCSYACAQSSKLTRHMKTHGRLGKDVYRCRFCEMPFSVPSTLEKHMRKCVVNQNIKLEGSQYIKMDDGSKTESGGGYILPPSSMADDESYSSSVVSKDNT</sequence>
<reference evidence="16" key="1">
    <citation type="submission" date="2010-06" db="EMBL/GenBank/DDBJ databases">
        <authorList>
            <person name="Jiang H."/>
            <person name="Abraham K."/>
            <person name="Ali S."/>
            <person name="Alsbrooks S.L."/>
            <person name="Anim B.N."/>
            <person name="Anosike U.S."/>
            <person name="Attaway T."/>
            <person name="Bandaranaike D.P."/>
            <person name="Battles P.K."/>
            <person name="Bell S.N."/>
            <person name="Bell A.V."/>
            <person name="Beltran B."/>
            <person name="Bickham C."/>
            <person name="Bustamante Y."/>
            <person name="Caleb T."/>
            <person name="Canada A."/>
            <person name="Cardenas V."/>
            <person name="Carter K."/>
            <person name="Chacko J."/>
            <person name="Chandrabose M.N."/>
            <person name="Chavez D."/>
            <person name="Chavez A."/>
            <person name="Chen L."/>
            <person name="Chu H.-S."/>
            <person name="Claassen K.J."/>
            <person name="Cockrell R."/>
            <person name="Collins M."/>
            <person name="Cooper J.A."/>
            <person name="Cree A."/>
            <person name="Curry S.M."/>
            <person name="Da Y."/>
            <person name="Dao M.D."/>
            <person name="Das B."/>
            <person name="Davila M.-L."/>
            <person name="Davy-Carroll L."/>
            <person name="Denson S."/>
            <person name="Dinh H."/>
            <person name="Ebong V.E."/>
            <person name="Edwards J.R."/>
            <person name="Egan A."/>
            <person name="El-Daye J."/>
            <person name="Escobedo L."/>
            <person name="Fernandez S."/>
            <person name="Fernando P.R."/>
            <person name="Flagg N."/>
            <person name="Forbes L.D."/>
            <person name="Fowler R.G."/>
            <person name="Fu Q."/>
            <person name="Gabisi R.A."/>
            <person name="Ganer J."/>
            <person name="Garbino Pronczuk A."/>
            <person name="Garcia R.M."/>
            <person name="Garner T."/>
            <person name="Garrett T.E."/>
            <person name="Gonzalez D.A."/>
            <person name="Hamid H."/>
            <person name="Hawkins E.S."/>
            <person name="Hirani K."/>
            <person name="Hogues M.E."/>
            <person name="Hollins B."/>
            <person name="Hsiao C.-H."/>
            <person name="Jabil R."/>
            <person name="James M.L."/>
            <person name="Jhangiani S.N."/>
            <person name="Johnson B."/>
            <person name="Johnson Q."/>
            <person name="Joshi V."/>
            <person name="Kalu J.B."/>
            <person name="Kam C."/>
            <person name="Kashfia A."/>
            <person name="Keebler J."/>
            <person name="Kisamo H."/>
            <person name="Kovar C.L."/>
            <person name="Lago L.A."/>
            <person name="Lai C.-Y."/>
            <person name="Laidlaw J."/>
            <person name="Lara F."/>
            <person name="Le T.-K."/>
            <person name="Lee S.L."/>
            <person name="Legall F.H."/>
            <person name="Lemon S.J."/>
            <person name="Lewis L.R."/>
            <person name="Li B."/>
            <person name="Liu Y."/>
            <person name="Liu Y.-S."/>
            <person name="Lopez J."/>
            <person name="Lozado R.J."/>
            <person name="Lu J."/>
            <person name="Madu R.C."/>
            <person name="Maheshwari M."/>
            <person name="Maheshwari R."/>
            <person name="Malloy K."/>
            <person name="Martinez E."/>
            <person name="Mathew T."/>
            <person name="Mercado I.C."/>
            <person name="Mercado C."/>
            <person name="Meyer B."/>
            <person name="Montgomery K."/>
            <person name="Morgan M.B."/>
            <person name="Munidasa M."/>
            <person name="Nazareth L.V."/>
            <person name="Nelson J."/>
            <person name="Ng B.M."/>
            <person name="Nguyen N.B."/>
            <person name="Nguyen P.Q."/>
            <person name="Nguyen T."/>
            <person name="Obregon M."/>
            <person name="Okwuonu G.O."/>
            <person name="Onwere C.G."/>
            <person name="Orozco G."/>
            <person name="Parra A."/>
            <person name="Patel S."/>
            <person name="Patil S."/>
            <person name="Perez A."/>
            <person name="Perez Y."/>
            <person name="Pham C."/>
            <person name="Primus E.L."/>
            <person name="Pu L.-L."/>
            <person name="Puazo M."/>
            <person name="Qin X."/>
            <person name="Quiroz J.B."/>
            <person name="Reese J."/>
            <person name="Richards S."/>
            <person name="Rives C.M."/>
            <person name="Robberts R."/>
            <person name="Ruiz S.J."/>
            <person name="Ruiz M.J."/>
            <person name="Santibanez J."/>
            <person name="Schneider B.W."/>
            <person name="Sisson I."/>
            <person name="Smith M."/>
            <person name="Sodergren E."/>
            <person name="Song X.-Z."/>
            <person name="Song B.B."/>
            <person name="Summersgill H."/>
            <person name="Thelus R."/>
            <person name="Thornton R.D."/>
            <person name="Trejos Z.Y."/>
            <person name="Usmani K."/>
            <person name="Vattathil S."/>
            <person name="Villasana D."/>
            <person name="Walker D.L."/>
            <person name="Wang S."/>
            <person name="Wang K."/>
            <person name="White C.S."/>
            <person name="Williams A.C."/>
            <person name="Williamson J."/>
            <person name="Wilson K."/>
            <person name="Woghiren I.O."/>
            <person name="Woodworth J.R."/>
            <person name="Worley K.C."/>
            <person name="Wright R.A."/>
            <person name="Wu W."/>
            <person name="Young L."/>
            <person name="Zhang L."/>
            <person name="Zhang J."/>
            <person name="Zhu Y."/>
            <person name="Muzny D.M."/>
            <person name="Weinstock G."/>
            <person name="Gibbs R.A."/>
        </authorList>
    </citation>
    <scope>NUCLEOTIDE SEQUENCE [LARGE SCALE GENOMIC DNA]</scope>
    <source>
        <strain evidence="16">LSR1</strain>
    </source>
</reference>
<feature type="compositionally biased region" description="Gly residues" evidence="13">
    <location>
        <begin position="926"/>
        <end position="941"/>
    </location>
</feature>
<keyword evidence="7" id="KW-0832">Ubl conjugation</keyword>
<feature type="region of interest" description="Disordered" evidence="13">
    <location>
        <begin position="912"/>
        <end position="951"/>
    </location>
</feature>
<feature type="region of interest" description="Disordered" evidence="13">
    <location>
        <begin position="225"/>
        <end position="267"/>
    </location>
</feature>
<feature type="compositionally biased region" description="Basic residues" evidence="13">
    <location>
        <begin position="608"/>
        <end position="618"/>
    </location>
</feature>
<dbReference type="InterPro" id="IPR013087">
    <property type="entry name" value="Znf_C2H2_type"/>
</dbReference>
<evidence type="ECO:0000256" key="8">
    <source>
        <dbReference type="ARBA" id="ARBA00023015"/>
    </source>
</evidence>
<evidence type="ECO:0000256" key="6">
    <source>
        <dbReference type="ARBA" id="ARBA00022833"/>
    </source>
</evidence>
<dbReference type="GO" id="GO:0005634">
    <property type="term" value="C:nucleus"/>
    <property type="evidence" value="ECO:0007669"/>
    <property type="project" value="UniProtKB-SubCell"/>
</dbReference>
<dbReference type="InterPro" id="IPR036236">
    <property type="entry name" value="Znf_C2H2_sf"/>
</dbReference>
<feature type="region of interest" description="Disordered" evidence="13">
    <location>
        <begin position="68"/>
        <end position="197"/>
    </location>
</feature>
<dbReference type="AlphaFoldDB" id="A0A8R2F7S3"/>
<keyword evidence="16" id="KW-1185">Reference proteome</keyword>
<feature type="compositionally biased region" description="Low complexity" evidence="13">
    <location>
        <begin position="434"/>
        <end position="451"/>
    </location>
</feature>
<accession>A0A8R2F7S3</accession>
<keyword evidence="4" id="KW-0677">Repeat</keyword>
<dbReference type="GO" id="GO:0000978">
    <property type="term" value="F:RNA polymerase II cis-regulatory region sequence-specific DNA binding"/>
    <property type="evidence" value="ECO:0007669"/>
    <property type="project" value="TreeGrafter"/>
</dbReference>
<keyword evidence="10" id="KW-0804">Transcription</keyword>
<evidence type="ECO:0000256" key="11">
    <source>
        <dbReference type="ARBA" id="ARBA00023242"/>
    </source>
</evidence>
<organism evidence="15 16">
    <name type="scientific">Acyrthosiphon pisum</name>
    <name type="common">Pea aphid</name>
    <dbReference type="NCBI Taxonomy" id="7029"/>
    <lineage>
        <taxon>Eukaryota</taxon>
        <taxon>Metazoa</taxon>
        <taxon>Ecdysozoa</taxon>
        <taxon>Arthropoda</taxon>
        <taxon>Hexapoda</taxon>
        <taxon>Insecta</taxon>
        <taxon>Pterygota</taxon>
        <taxon>Neoptera</taxon>
        <taxon>Paraneoptera</taxon>
        <taxon>Hemiptera</taxon>
        <taxon>Sternorrhyncha</taxon>
        <taxon>Aphidomorpha</taxon>
        <taxon>Aphidoidea</taxon>
        <taxon>Aphididae</taxon>
        <taxon>Macrosiphini</taxon>
        <taxon>Acyrthosiphon</taxon>
    </lineage>
</organism>
<feature type="compositionally biased region" description="Low complexity" evidence="13">
    <location>
        <begin position="233"/>
        <end position="259"/>
    </location>
</feature>
<evidence type="ECO:0000256" key="9">
    <source>
        <dbReference type="ARBA" id="ARBA00023125"/>
    </source>
</evidence>
<feature type="compositionally biased region" description="Polar residues" evidence="13">
    <location>
        <begin position="630"/>
        <end position="644"/>
    </location>
</feature>
<dbReference type="KEGG" id="api:103309182"/>
<keyword evidence="5 12" id="KW-0863">Zinc-finger</keyword>
<keyword evidence="6" id="KW-0862">Zinc</keyword>
<evidence type="ECO:0000313" key="15">
    <source>
        <dbReference type="EnsemblMetazoa" id="XP_008182248.1"/>
    </source>
</evidence>
<dbReference type="OrthoDB" id="10046198at2759"/>
<evidence type="ECO:0000256" key="2">
    <source>
        <dbReference type="ARBA" id="ARBA00022499"/>
    </source>
</evidence>
<dbReference type="Proteomes" id="UP000007819">
    <property type="component" value="Chromosome A1"/>
</dbReference>